<dbReference type="Pfam" id="PF01429">
    <property type="entry name" value="MBD"/>
    <property type="match status" value="1"/>
</dbReference>
<feature type="region of interest" description="Disordered" evidence="4">
    <location>
        <begin position="185"/>
        <end position="316"/>
    </location>
</feature>
<comment type="subcellular location">
    <subcellularLocation>
        <location evidence="1">Nucleus</location>
    </subcellularLocation>
</comment>
<keyword evidence="3" id="KW-0539">Nucleus</keyword>
<evidence type="ECO:0000256" key="4">
    <source>
        <dbReference type="SAM" id="MobiDB-lite"/>
    </source>
</evidence>
<dbReference type="PANTHER" id="PTHR15074:SF6">
    <property type="entry name" value="METHYL-CPG-BINDING PROTEIN 2"/>
    <property type="match status" value="1"/>
</dbReference>
<dbReference type="GO" id="GO:0000122">
    <property type="term" value="P:negative regulation of transcription by RNA polymerase II"/>
    <property type="evidence" value="ECO:0007669"/>
    <property type="project" value="TreeGrafter"/>
</dbReference>
<feature type="compositionally biased region" description="Pro residues" evidence="4">
    <location>
        <begin position="244"/>
        <end position="253"/>
    </location>
</feature>
<feature type="compositionally biased region" description="Basic and acidic residues" evidence="4">
    <location>
        <begin position="67"/>
        <end position="95"/>
    </location>
</feature>
<evidence type="ECO:0000313" key="7">
    <source>
        <dbReference type="RefSeq" id="XP_032828825.1"/>
    </source>
</evidence>
<accession>A0AAJ7U542</accession>
<feature type="domain" description="MBD" evidence="5">
    <location>
        <begin position="123"/>
        <end position="195"/>
    </location>
</feature>
<evidence type="ECO:0000256" key="1">
    <source>
        <dbReference type="ARBA" id="ARBA00004123"/>
    </source>
</evidence>
<sequence>MAAVAAASARETKLSEKMVTSDHENVKNKRQEEGVKENAVSESEPPAPMPPTPMPPTPMPPTPSTEGKGDASMEGKGDAASALERRNDAQSRDAGGDMAGDGLVRGVVSEAPQEKQKRASRGPAPPMHDDPSLPAGWLRKLKQRKSGRSAGKYDVYIFSPEGKQFRSHAELRVYFGKVGEGILKPEDFDFTVGGRGRSDGRGNRYPRMPRSPKAAGPTRGQGRGRGRGRGKVTGGLGRGRGLPGRPPSQPAIDPPAQGHTGVGSVPPPSAAVLAAGELMLAKRKRGRKPKLGAEASPPPRPPPKKAKFELPASEEKKTVEVANLSVGLPVIKEVPTVIKYTAPQSATVGSAAEVRPQIGEPEDRQPKVNFKFYKQRSKGNSVDKPKKREEPKPKIVFVSSNAPVRSEALIRKPADGNKLKEQPSESAVAVPDSSSSPSQLDQGRSAETRSA</sequence>
<dbReference type="Gene3D" id="3.30.890.10">
    <property type="entry name" value="Methyl-cpg-binding Protein 2, Chain A"/>
    <property type="match status" value="1"/>
</dbReference>
<dbReference type="PROSITE" id="PS50982">
    <property type="entry name" value="MBD"/>
    <property type="match status" value="1"/>
</dbReference>
<feature type="compositionally biased region" description="Low complexity" evidence="4">
    <location>
        <begin position="424"/>
        <end position="438"/>
    </location>
</feature>
<keyword evidence="2" id="KW-0597">Phosphoprotein</keyword>
<proteinExistence type="predicted"/>
<evidence type="ECO:0000256" key="3">
    <source>
        <dbReference type="ARBA" id="ARBA00023242"/>
    </source>
</evidence>
<feature type="compositionally biased region" description="Basic residues" evidence="4">
    <location>
        <begin position="281"/>
        <end position="290"/>
    </location>
</feature>
<dbReference type="GO" id="GO:0005634">
    <property type="term" value="C:nucleus"/>
    <property type="evidence" value="ECO:0007669"/>
    <property type="project" value="UniProtKB-SubCell"/>
</dbReference>
<dbReference type="GO" id="GO:0010385">
    <property type="term" value="F:double-stranded methylated DNA binding"/>
    <property type="evidence" value="ECO:0007669"/>
    <property type="project" value="TreeGrafter"/>
</dbReference>
<evidence type="ECO:0000313" key="6">
    <source>
        <dbReference type="Proteomes" id="UP001318040"/>
    </source>
</evidence>
<evidence type="ECO:0000259" key="5">
    <source>
        <dbReference type="PROSITE" id="PS50982"/>
    </source>
</evidence>
<dbReference type="PANTHER" id="PTHR15074">
    <property type="entry name" value="METHYL-CPG-BINDING PROTEIN"/>
    <property type="match status" value="1"/>
</dbReference>
<feature type="region of interest" description="Disordered" evidence="4">
    <location>
        <begin position="1"/>
        <end position="153"/>
    </location>
</feature>
<dbReference type="RefSeq" id="XP_032828825.1">
    <property type="nucleotide sequence ID" value="XM_032972934.1"/>
</dbReference>
<feature type="region of interest" description="Disordered" evidence="4">
    <location>
        <begin position="344"/>
        <end position="451"/>
    </location>
</feature>
<feature type="compositionally biased region" description="Gly residues" evidence="4">
    <location>
        <begin position="231"/>
        <end position="242"/>
    </location>
</feature>
<dbReference type="SMART" id="SM00391">
    <property type="entry name" value="MBD"/>
    <property type="match status" value="1"/>
</dbReference>
<dbReference type="InterPro" id="IPR001739">
    <property type="entry name" value="Methyl_CpG_DNA-bd"/>
</dbReference>
<dbReference type="CDD" id="cd01396">
    <property type="entry name" value="MeCP2_MBD"/>
    <property type="match status" value="1"/>
</dbReference>
<dbReference type="InterPro" id="IPR016177">
    <property type="entry name" value="DNA-bd_dom_sf"/>
</dbReference>
<dbReference type="AlphaFoldDB" id="A0AAJ7U542"/>
<dbReference type="InterPro" id="IPR045138">
    <property type="entry name" value="MeCP2/MBD4"/>
</dbReference>
<feature type="compositionally biased region" description="Basic and acidic residues" evidence="4">
    <location>
        <begin position="408"/>
        <end position="423"/>
    </location>
</feature>
<keyword evidence="6" id="KW-1185">Reference proteome</keyword>
<dbReference type="KEGG" id="pmrn:116953093"/>
<dbReference type="GO" id="GO:0008327">
    <property type="term" value="F:methyl-CpG binding"/>
    <property type="evidence" value="ECO:0007669"/>
    <property type="project" value="TreeGrafter"/>
</dbReference>
<gene>
    <name evidence="7" type="primary">LOC116953093</name>
</gene>
<reference evidence="7" key="1">
    <citation type="submission" date="2025-08" db="UniProtKB">
        <authorList>
            <consortium name="RefSeq"/>
        </authorList>
    </citation>
    <scope>IDENTIFICATION</scope>
    <source>
        <tissue evidence="7">Sperm</tissue>
    </source>
</reference>
<evidence type="ECO:0000256" key="2">
    <source>
        <dbReference type="ARBA" id="ARBA00022553"/>
    </source>
</evidence>
<feature type="compositionally biased region" description="Basic and acidic residues" evidence="4">
    <location>
        <begin position="10"/>
        <end position="36"/>
    </location>
</feature>
<dbReference type="SUPFAM" id="SSF54171">
    <property type="entry name" value="DNA-binding domain"/>
    <property type="match status" value="1"/>
</dbReference>
<name>A0AAJ7U542_PETMA</name>
<dbReference type="GO" id="GO:0003682">
    <property type="term" value="F:chromatin binding"/>
    <property type="evidence" value="ECO:0007669"/>
    <property type="project" value="TreeGrafter"/>
</dbReference>
<dbReference type="Proteomes" id="UP001318040">
    <property type="component" value="Chromosome 50"/>
</dbReference>
<organism evidence="6 7">
    <name type="scientific">Petromyzon marinus</name>
    <name type="common">Sea lamprey</name>
    <dbReference type="NCBI Taxonomy" id="7757"/>
    <lineage>
        <taxon>Eukaryota</taxon>
        <taxon>Metazoa</taxon>
        <taxon>Chordata</taxon>
        <taxon>Craniata</taxon>
        <taxon>Vertebrata</taxon>
        <taxon>Cyclostomata</taxon>
        <taxon>Hyperoartia</taxon>
        <taxon>Petromyzontiformes</taxon>
        <taxon>Petromyzontidae</taxon>
        <taxon>Petromyzon</taxon>
    </lineage>
</organism>
<feature type="compositionally biased region" description="Pro residues" evidence="4">
    <location>
        <begin position="45"/>
        <end position="63"/>
    </location>
</feature>
<dbReference type="GO" id="GO:0000792">
    <property type="term" value="C:heterochromatin"/>
    <property type="evidence" value="ECO:0007669"/>
    <property type="project" value="TreeGrafter"/>
</dbReference>
<feature type="compositionally biased region" description="Basic and acidic residues" evidence="4">
    <location>
        <begin position="381"/>
        <end position="393"/>
    </location>
</feature>
<protein>
    <submittedName>
        <fullName evidence="7">Methyl-CpG-binding protein 2-like</fullName>
    </submittedName>
</protein>